<dbReference type="EMBL" id="AMPZ03000002">
    <property type="protein sequence ID" value="KAH9590814.1"/>
    <property type="molecule type" value="Genomic_DNA"/>
</dbReference>
<proteinExistence type="predicted"/>
<dbReference type="Proteomes" id="UP000471633">
    <property type="component" value="Unassembled WGS sequence"/>
</dbReference>
<accession>A0A922LP70</accession>
<dbReference type="KEGG" id="shx:MS3_00003345"/>
<reference evidence="1" key="4">
    <citation type="journal article" date="2022" name="PLoS Pathog.">
        <title>Chromosome-level genome of Schistosoma haematobium underpins genome-wide explorations of molecular variation.</title>
        <authorList>
            <person name="Stroehlein A.J."/>
            <person name="Korhonen P.K."/>
            <person name="Lee V.V."/>
            <person name="Ralph S.A."/>
            <person name="Mentink-Kane M."/>
            <person name="You H."/>
            <person name="McManus D.P."/>
            <person name="Tchuente L.T."/>
            <person name="Stothard J.R."/>
            <person name="Kaur P."/>
            <person name="Dudchenko O."/>
            <person name="Aiden E.L."/>
            <person name="Yang B."/>
            <person name="Yang H."/>
            <person name="Emery A.M."/>
            <person name="Webster B.L."/>
            <person name="Brindley P.J."/>
            <person name="Rollinson D."/>
            <person name="Chang B.C.H."/>
            <person name="Gasser R.B."/>
            <person name="Young N.D."/>
        </authorList>
    </citation>
    <scope>NUCLEOTIDE SEQUENCE</scope>
</reference>
<sequence length="124" mass="14082">MLLTHSSLIPRPLLYFRFRTTVSSISTMHPTPPNDRRRRVILLAQMSRQYSYHWTAEVSVTSANAAASVTGVFINQFATIIMICLSDRRDRAKKVPVRADVFFQHEGQRNTISPRCSGHLAPVI</sequence>
<dbReference type="RefSeq" id="XP_051071146.1">
    <property type="nucleotide sequence ID" value="XM_051211112.1"/>
</dbReference>
<organism evidence="1 2">
    <name type="scientific">Schistosoma haematobium</name>
    <name type="common">Blood fluke</name>
    <dbReference type="NCBI Taxonomy" id="6185"/>
    <lineage>
        <taxon>Eukaryota</taxon>
        <taxon>Metazoa</taxon>
        <taxon>Spiralia</taxon>
        <taxon>Lophotrochozoa</taxon>
        <taxon>Platyhelminthes</taxon>
        <taxon>Trematoda</taxon>
        <taxon>Digenea</taxon>
        <taxon>Strigeidida</taxon>
        <taxon>Schistosomatoidea</taxon>
        <taxon>Schistosomatidae</taxon>
        <taxon>Schistosoma</taxon>
    </lineage>
</organism>
<keyword evidence="2" id="KW-1185">Reference proteome</keyword>
<gene>
    <name evidence="1" type="ORF">MS3_00003345</name>
</gene>
<dbReference type="GeneID" id="75577083"/>
<reference evidence="1" key="3">
    <citation type="submission" date="2021-06" db="EMBL/GenBank/DDBJ databases">
        <title>Chromosome-level genome assembly for S. haematobium.</title>
        <authorList>
            <person name="Stroehlein A.J."/>
        </authorList>
    </citation>
    <scope>NUCLEOTIDE SEQUENCE</scope>
</reference>
<comment type="caution">
    <text evidence="1">The sequence shown here is derived from an EMBL/GenBank/DDBJ whole genome shotgun (WGS) entry which is preliminary data.</text>
</comment>
<evidence type="ECO:0000313" key="1">
    <source>
        <dbReference type="EMBL" id="KAH9590814.1"/>
    </source>
</evidence>
<protein>
    <submittedName>
        <fullName evidence="1">Uncharacterized protein</fullName>
    </submittedName>
</protein>
<dbReference type="CTD" id="75577083"/>
<evidence type="ECO:0000313" key="2">
    <source>
        <dbReference type="Proteomes" id="UP000471633"/>
    </source>
</evidence>
<name>A0A922LP70_SCHHA</name>
<reference evidence="1" key="2">
    <citation type="journal article" date="2019" name="Gigascience">
        <title>High-quality Schistosoma haematobium genome achieved by single-molecule and long-range sequencing.</title>
        <authorList>
            <person name="Stroehlein A.J."/>
            <person name="Korhonen P.K."/>
            <person name="Chong T.M."/>
            <person name="Lim Y.L."/>
            <person name="Chan K.G."/>
            <person name="Webster B."/>
            <person name="Rollinson D."/>
            <person name="Brindley P.J."/>
            <person name="Gasser R.B."/>
            <person name="Young N.D."/>
        </authorList>
    </citation>
    <scope>NUCLEOTIDE SEQUENCE</scope>
</reference>
<reference evidence="1" key="1">
    <citation type="journal article" date="2012" name="Nat. Genet.">
        <title>Whole-genome sequence of Schistosoma haematobium.</title>
        <authorList>
            <person name="Young N.D."/>
            <person name="Jex A.R."/>
            <person name="Li B."/>
            <person name="Liu S."/>
            <person name="Yang L."/>
            <person name="Xiong Z."/>
            <person name="Li Y."/>
            <person name="Cantacessi C."/>
            <person name="Hall R.S."/>
            <person name="Xu X."/>
            <person name="Chen F."/>
            <person name="Wu X."/>
            <person name="Zerlotini A."/>
            <person name="Oliveira G."/>
            <person name="Hofmann A."/>
            <person name="Zhang G."/>
            <person name="Fang X."/>
            <person name="Kang Y."/>
            <person name="Campbell B.E."/>
            <person name="Loukas A."/>
            <person name="Ranganathan S."/>
            <person name="Rollinson D."/>
            <person name="Rinaldi G."/>
            <person name="Brindley P.J."/>
            <person name="Yang H."/>
            <person name="Wang J."/>
            <person name="Wang J."/>
            <person name="Gasser R.B."/>
        </authorList>
    </citation>
    <scope>NUCLEOTIDE SEQUENCE</scope>
</reference>
<dbReference type="AlphaFoldDB" id="A0A922LP70"/>